<evidence type="ECO:0000313" key="2">
    <source>
        <dbReference type="EMBL" id="TQF17468.1"/>
    </source>
</evidence>
<protein>
    <recommendedName>
        <fullName evidence="4">Polysaccharide pyruvyl transferase domain-containing protein</fullName>
    </recommendedName>
</protein>
<dbReference type="Proteomes" id="UP000315369">
    <property type="component" value="Unassembled WGS sequence"/>
</dbReference>
<keyword evidence="3" id="KW-1185">Reference proteome</keyword>
<gene>
    <name evidence="2" type="ORF">FJV41_03240</name>
</gene>
<dbReference type="EMBL" id="VIFM01000007">
    <property type="protein sequence ID" value="TQF17468.1"/>
    <property type="molecule type" value="Genomic_DNA"/>
</dbReference>
<organism evidence="2 3">
    <name type="scientific">Myxococcus llanfairpwllgwyngyllgogerychwyrndrobwllllantysiliogogogochensis</name>
    <dbReference type="NCBI Taxonomy" id="2590453"/>
    <lineage>
        <taxon>Bacteria</taxon>
        <taxon>Pseudomonadati</taxon>
        <taxon>Myxococcota</taxon>
        <taxon>Myxococcia</taxon>
        <taxon>Myxococcales</taxon>
        <taxon>Cystobacterineae</taxon>
        <taxon>Myxococcaceae</taxon>
        <taxon>Myxococcus</taxon>
    </lineage>
</organism>
<dbReference type="OrthoDB" id="9179784at2"/>
<accession>A0A540X8L9</accession>
<proteinExistence type="predicted"/>
<evidence type="ECO:0000256" key="1">
    <source>
        <dbReference type="SAM" id="Coils"/>
    </source>
</evidence>
<name>A0A540X8L9_9BACT</name>
<reference evidence="2 3" key="1">
    <citation type="submission" date="2019-06" db="EMBL/GenBank/DDBJ databases">
        <authorList>
            <person name="Livingstone P."/>
            <person name="Whitworth D."/>
        </authorList>
    </citation>
    <scope>NUCLEOTIDE SEQUENCE [LARGE SCALE GENOMIC DNA]</scope>
    <source>
        <strain evidence="2 3">AM401</strain>
    </source>
</reference>
<evidence type="ECO:0000313" key="3">
    <source>
        <dbReference type="Proteomes" id="UP000315369"/>
    </source>
</evidence>
<evidence type="ECO:0008006" key="4">
    <source>
        <dbReference type="Google" id="ProtNLM"/>
    </source>
</evidence>
<feature type="coiled-coil region" evidence="1">
    <location>
        <begin position="425"/>
        <end position="518"/>
    </location>
</feature>
<sequence length="579" mass="65037">MRFSFFATPTTLKKLNSPELPKVLLAGGFNGYWNFGDILMLQGVVRWHRARQESAVVASLHELGRVTDPQSLKQLPAVLGTEDFVFFSGAPWEEADRSARSLGLEPVSPLLLRGPCRLHVYGGGYFNGRWGDSMLELIETVLRAWLPGHYVLSGLQVGPEFASRLAAHARQWQPALVGCRDPESTEALVACGLEARLSGDDALEELDRAGAQASRGEPRTPGAGRFALHMNLSTYVYTNVGEDPALMPTPTTLMNGQLQALRARFGEDASPVVLNAYIDERPVVEDSVAAMRKTSFPEYFPRADVIDLVGLLFQGRLHQAVEQIQQGEVLFASSYHVTLLGKVAGVPTHLFAFNDYYRQKKAGLAETEGSLAEFLASDWSQSLARGTEYIESQRALRREWLERLAVSLELPTPDVSWVSRASLWMEDFRQELQQARLQRAEDAQAAQAAAREAEMRHQALLERGEATEARLRELEQQRTRWEAEQLELHTLRARLAAREEEREELFSLREQLAAREQELRAFAEREEELRASYEALLTTEPPLRHRLVDDLNDRLIKAGGPRAHRAIKQLVRATVKRGK</sequence>
<dbReference type="RefSeq" id="WP_141640910.1">
    <property type="nucleotide sequence ID" value="NZ_VIFM01000007.1"/>
</dbReference>
<comment type="caution">
    <text evidence="2">The sequence shown here is derived from an EMBL/GenBank/DDBJ whole genome shotgun (WGS) entry which is preliminary data.</text>
</comment>
<dbReference type="AlphaFoldDB" id="A0A540X8L9"/>
<keyword evidence="1" id="KW-0175">Coiled coil</keyword>